<sequence length="312" mass="34112">MTRPANAARRAIMAAATVALISAAPVVSAAQESDGAEYLFECGVALHVSETKGIKLPITSKFANDHFVKETGGSEEVQERADAEVRRIWKQIRKEKGQAGLEAYVLGTARDCSDLYQELAARKAGTYKPGARNAATRQASAQAPQQAPQQASAPMQLNSLGTLSAASLRAHVAQTGDYAAVADYLVYHYPYGKDLFKPNADGDYLGEIIAQIGAKGVRSFSDEAIYAIAYKHYWQYNPPASRIIDAEYTRRMRAKRQSVDEGRRWAERAAADRAEKARQANARPVGSLGQHCEKSYRPAEPGFPGMWITKCR</sequence>
<protein>
    <submittedName>
        <fullName evidence="3">Uncharacterized protein</fullName>
    </submittedName>
</protein>
<evidence type="ECO:0000256" key="2">
    <source>
        <dbReference type="SAM" id="SignalP"/>
    </source>
</evidence>
<gene>
    <name evidence="3" type="ORF">IDJ81_00590</name>
</gene>
<feature type="signal peptide" evidence="2">
    <location>
        <begin position="1"/>
        <end position="29"/>
    </location>
</feature>
<proteinExistence type="predicted"/>
<accession>A0ABX7KDT3</accession>
<dbReference type="RefSeq" id="WP_205442817.1">
    <property type="nucleotide sequence ID" value="NZ_CP061510.1"/>
</dbReference>
<reference evidence="3 4" key="1">
    <citation type="submission" date="2020-09" db="EMBL/GenBank/DDBJ databases">
        <title>Complete genome sequence of altererythrobacter flavus SS-21NJ, isolated from Dongying oil sludge in Shandong province.</title>
        <authorList>
            <person name="Sun S."/>
            <person name="Zhang Z."/>
        </authorList>
    </citation>
    <scope>NUCLEOTIDE SEQUENCE [LARGE SCALE GENOMIC DNA]</scope>
    <source>
        <strain evidence="3 4">SS-21NJ</strain>
    </source>
</reference>
<dbReference type="EMBL" id="CP061510">
    <property type="protein sequence ID" value="QSB44725.1"/>
    <property type="molecule type" value="Genomic_DNA"/>
</dbReference>
<feature type="chain" id="PRO_5046169723" evidence="2">
    <location>
        <begin position="30"/>
        <end position="312"/>
    </location>
</feature>
<evidence type="ECO:0000313" key="4">
    <source>
        <dbReference type="Proteomes" id="UP000663637"/>
    </source>
</evidence>
<evidence type="ECO:0000256" key="1">
    <source>
        <dbReference type="SAM" id="MobiDB-lite"/>
    </source>
</evidence>
<name>A0ABX7KDT3_9SPHN</name>
<feature type="region of interest" description="Disordered" evidence="1">
    <location>
        <begin position="128"/>
        <end position="153"/>
    </location>
</feature>
<dbReference type="Proteomes" id="UP000663637">
    <property type="component" value="Chromosome"/>
</dbReference>
<organism evidence="3 4">
    <name type="scientific">Tsuneonella flava</name>
    <dbReference type="NCBI Taxonomy" id="2055955"/>
    <lineage>
        <taxon>Bacteria</taxon>
        <taxon>Pseudomonadati</taxon>
        <taxon>Pseudomonadota</taxon>
        <taxon>Alphaproteobacteria</taxon>
        <taxon>Sphingomonadales</taxon>
        <taxon>Erythrobacteraceae</taxon>
        <taxon>Tsuneonella</taxon>
    </lineage>
</organism>
<keyword evidence="4" id="KW-1185">Reference proteome</keyword>
<evidence type="ECO:0000313" key="3">
    <source>
        <dbReference type="EMBL" id="QSB44725.1"/>
    </source>
</evidence>
<feature type="compositionally biased region" description="Low complexity" evidence="1">
    <location>
        <begin position="138"/>
        <end position="153"/>
    </location>
</feature>
<keyword evidence="2" id="KW-0732">Signal</keyword>